<dbReference type="EMBL" id="JASPKZ010003731">
    <property type="protein sequence ID" value="KAJ9593055.1"/>
    <property type="molecule type" value="Genomic_DNA"/>
</dbReference>
<reference evidence="2" key="1">
    <citation type="journal article" date="2023" name="IScience">
        <title>Live-bearing cockroach genome reveals convergent evolutionary mechanisms linked to viviparity in insects and beyond.</title>
        <authorList>
            <person name="Fouks B."/>
            <person name="Harrison M.C."/>
            <person name="Mikhailova A.A."/>
            <person name="Marchal E."/>
            <person name="English S."/>
            <person name="Carruthers M."/>
            <person name="Jennings E.C."/>
            <person name="Chiamaka E.L."/>
            <person name="Frigard R.A."/>
            <person name="Pippel M."/>
            <person name="Attardo G.M."/>
            <person name="Benoit J.B."/>
            <person name="Bornberg-Bauer E."/>
            <person name="Tobe S.S."/>
        </authorList>
    </citation>
    <scope>NUCLEOTIDE SEQUENCE</scope>
    <source>
        <strain evidence="2">Stay&amp;Tobe</strain>
    </source>
</reference>
<evidence type="ECO:0000256" key="1">
    <source>
        <dbReference type="SAM" id="SignalP"/>
    </source>
</evidence>
<feature type="signal peptide" evidence="1">
    <location>
        <begin position="1"/>
        <end position="18"/>
    </location>
</feature>
<sequence length="196" mass="22582">MLPHLHFILIVTATVVTARSLSKRDITAMSFPDIEHPTEMNIRMKNVARQVYLAVKTDDQHKHTLTTKTLNSEVDPEVDFSLYFYTSAESGETKLVLPVHQSTKVCFSMSDKMIKISSLLHKMDTNELDEEYEDPLDFTKADNRFFYIKKSGDYYALEAMDGVNKNYFLSLNESNMLELKEVTDSNYPDEVLFSIN</sequence>
<accession>A0AAD8A6F8</accession>
<gene>
    <name evidence="2" type="ORF">L9F63_027702</name>
</gene>
<organism evidence="2 3">
    <name type="scientific">Diploptera punctata</name>
    <name type="common">Pacific beetle cockroach</name>
    <dbReference type="NCBI Taxonomy" id="6984"/>
    <lineage>
        <taxon>Eukaryota</taxon>
        <taxon>Metazoa</taxon>
        <taxon>Ecdysozoa</taxon>
        <taxon>Arthropoda</taxon>
        <taxon>Hexapoda</taxon>
        <taxon>Insecta</taxon>
        <taxon>Pterygota</taxon>
        <taxon>Neoptera</taxon>
        <taxon>Polyneoptera</taxon>
        <taxon>Dictyoptera</taxon>
        <taxon>Blattodea</taxon>
        <taxon>Blaberoidea</taxon>
        <taxon>Blaberidae</taxon>
        <taxon>Diplopterinae</taxon>
        <taxon>Diploptera</taxon>
    </lineage>
</organism>
<feature type="chain" id="PRO_5042292618" evidence="1">
    <location>
        <begin position="19"/>
        <end position="196"/>
    </location>
</feature>
<name>A0AAD8A6F8_DIPPU</name>
<proteinExistence type="predicted"/>
<dbReference type="AlphaFoldDB" id="A0AAD8A6F8"/>
<keyword evidence="1" id="KW-0732">Signal</keyword>
<protein>
    <submittedName>
        <fullName evidence="2">Uncharacterized protein</fullName>
    </submittedName>
</protein>
<keyword evidence="3" id="KW-1185">Reference proteome</keyword>
<reference evidence="2" key="2">
    <citation type="submission" date="2023-05" db="EMBL/GenBank/DDBJ databases">
        <authorList>
            <person name="Fouks B."/>
        </authorList>
    </citation>
    <scope>NUCLEOTIDE SEQUENCE</scope>
    <source>
        <strain evidence="2">Stay&amp;Tobe</strain>
        <tissue evidence="2">Testes</tissue>
    </source>
</reference>
<evidence type="ECO:0000313" key="3">
    <source>
        <dbReference type="Proteomes" id="UP001233999"/>
    </source>
</evidence>
<evidence type="ECO:0000313" key="2">
    <source>
        <dbReference type="EMBL" id="KAJ9593055.1"/>
    </source>
</evidence>
<dbReference type="Proteomes" id="UP001233999">
    <property type="component" value="Unassembled WGS sequence"/>
</dbReference>
<comment type="caution">
    <text evidence="2">The sequence shown here is derived from an EMBL/GenBank/DDBJ whole genome shotgun (WGS) entry which is preliminary data.</text>
</comment>